<dbReference type="SUPFAM" id="SSF51338">
    <property type="entry name" value="Composite domain of metallo-dependent hydrolases"/>
    <property type="match status" value="1"/>
</dbReference>
<name>A0ABV5LRX6_9ACTN</name>
<comment type="pathway">
    <text evidence="2">Nitrogen metabolism; (S)-allantoin degradation; allantoate from (S)-allantoin: step 1/1.</text>
</comment>
<dbReference type="InterPro" id="IPR032466">
    <property type="entry name" value="Metal_Hydrolase"/>
</dbReference>
<dbReference type="NCBIfam" id="TIGR03178">
    <property type="entry name" value="allantoinase"/>
    <property type="match status" value="1"/>
</dbReference>
<comment type="caution">
    <text evidence="10">The sequence shown here is derived from an EMBL/GenBank/DDBJ whole genome shotgun (WGS) entry which is preliminary data.</text>
</comment>
<proteinExistence type="inferred from homology"/>
<dbReference type="InterPro" id="IPR017593">
    <property type="entry name" value="Allantoinase"/>
</dbReference>
<evidence type="ECO:0000256" key="5">
    <source>
        <dbReference type="ARBA" id="ARBA00012863"/>
    </source>
</evidence>
<sequence>MSTLPPSDLVLRAPRAVVDGTERPVAVVVTAGRVVDLLDLDADVPAVTEVRLADDEVLLPGLVDTHVHVNEPGRTEWEGFASATRAAAAGGITTIVDMPLNSVPVTLDPASLAVKRAAAQGQCVVDVGFWGGAVPGNAPDLPGLHAAGVFGVKCFLLDSGIEEFPPLDVEGLRAACREQAAVDGLLLAHAEDPAEIAAAAHPGGPSYADFEASRPPSAEATAIRTLVSVARETGARVHVVHLSSAAGLAEVAAAKAEGVRITVETCPHYLSLDAAAVPDGNTFFKCCPPIRGGAEQDALWAGLRSGTIDCVVSDHSPCTADLKRRDTGDFGVAWGGIASLQIGLPVVWTAARARAVPLAEVVGWMATRTADLVGLTDRGRLAPGAVADLAVFAPEERWTVRGADLEHRNAVTPYEGLELTGRVRSTWRRGRRLAAGDPPTGELLRAR</sequence>
<evidence type="ECO:0000313" key="10">
    <source>
        <dbReference type="EMBL" id="MFB9376840.1"/>
    </source>
</evidence>
<dbReference type="EMBL" id="JBHMDM010000004">
    <property type="protein sequence ID" value="MFB9376840.1"/>
    <property type="molecule type" value="Genomic_DNA"/>
</dbReference>
<dbReference type="RefSeq" id="WP_380135672.1">
    <property type="nucleotide sequence ID" value="NZ_JBHLUI010000003.1"/>
</dbReference>
<evidence type="ECO:0000256" key="2">
    <source>
        <dbReference type="ARBA" id="ARBA00004968"/>
    </source>
</evidence>
<reference evidence="10 11" key="1">
    <citation type="submission" date="2024-09" db="EMBL/GenBank/DDBJ databases">
        <authorList>
            <person name="Sun Q."/>
            <person name="Mori K."/>
        </authorList>
    </citation>
    <scope>NUCLEOTIDE SEQUENCE [LARGE SCALE GENOMIC DNA]</scope>
    <source>
        <strain evidence="10 11">TISTR 1856</strain>
    </source>
</reference>
<evidence type="ECO:0000256" key="1">
    <source>
        <dbReference type="ARBA" id="ARBA00001947"/>
    </source>
</evidence>
<evidence type="ECO:0000256" key="3">
    <source>
        <dbReference type="ARBA" id="ARBA00010368"/>
    </source>
</evidence>
<dbReference type="SUPFAM" id="SSF51556">
    <property type="entry name" value="Metallo-dependent hydrolases"/>
    <property type="match status" value="1"/>
</dbReference>
<keyword evidence="6" id="KW-0479">Metal-binding</keyword>
<dbReference type="InterPro" id="IPR011059">
    <property type="entry name" value="Metal-dep_hydrolase_composite"/>
</dbReference>
<evidence type="ECO:0000256" key="4">
    <source>
        <dbReference type="ARBA" id="ARBA00011881"/>
    </source>
</evidence>
<feature type="domain" description="Amidohydrolase-related" evidence="9">
    <location>
        <begin position="57"/>
        <end position="432"/>
    </location>
</feature>
<dbReference type="InterPro" id="IPR006680">
    <property type="entry name" value="Amidohydro-rel"/>
</dbReference>
<accession>A0ABV5LRX6</accession>
<evidence type="ECO:0000259" key="9">
    <source>
        <dbReference type="Pfam" id="PF01979"/>
    </source>
</evidence>
<evidence type="ECO:0000256" key="6">
    <source>
        <dbReference type="ARBA" id="ARBA00022723"/>
    </source>
</evidence>
<dbReference type="EC" id="3.5.2.5" evidence="5"/>
<dbReference type="Proteomes" id="UP001589748">
    <property type="component" value="Unassembled WGS sequence"/>
</dbReference>
<organism evidence="10 11">
    <name type="scientific">Kineococcus gynurae</name>
    <dbReference type="NCBI Taxonomy" id="452979"/>
    <lineage>
        <taxon>Bacteria</taxon>
        <taxon>Bacillati</taxon>
        <taxon>Actinomycetota</taxon>
        <taxon>Actinomycetes</taxon>
        <taxon>Kineosporiales</taxon>
        <taxon>Kineosporiaceae</taxon>
        <taxon>Kineococcus</taxon>
    </lineage>
</organism>
<evidence type="ECO:0000256" key="7">
    <source>
        <dbReference type="ARBA" id="ARBA00022801"/>
    </source>
</evidence>
<evidence type="ECO:0000313" key="11">
    <source>
        <dbReference type="Proteomes" id="UP001589748"/>
    </source>
</evidence>
<keyword evidence="7 10" id="KW-0378">Hydrolase</keyword>
<dbReference type="Pfam" id="PF01979">
    <property type="entry name" value="Amidohydro_1"/>
    <property type="match status" value="1"/>
</dbReference>
<dbReference type="Gene3D" id="3.20.20.140">
    <property type="entry name" value="Metal-dependent hydrolases"/>
    <property type="match status" value="1"/>
</dbReference>
<protein>
    <recommendedName>
        <fullName evidence="5">allantoinase</fullName>
        <ecNumber evidence="5">3.5.2.5</ecNumber>
    </recommendedName>
</protein>
<keyword evidence="11" id="KW-1185">Reference proteome</keyword>
<comment type="subunit">
    <text evidence="4">Homotetramer.</text>
</comment>
<keyword evidence="8" id="KW-0862">Zinc</keyword>
<dbReference type="PANTHER" id="PTHR43668">
    <property type="entry name" value="ALLANTOINASE"/>
    <property type="match status" value="1"/>
</dbReference>
<evidence type="ECO:0000256" key="8">
    <source>
        <dbReference type="ARBA" id="ARBA00022833"/>
    </source>
</evidence>
<dbReference type="InterPro" id="IPR050138">
    <property type="entry name" value="DHOase/Allantoinase_Hydrolase"/>
</dbReference>
<gene>
    <name evidence="10" type="primary">allB</name>
    <name evidence="10" type="ORF">ACFFVI_07655</name>
</gene>
<comment type="cofactor">
    <cofactor evidence="1">
        <name>Zn(2+)</name>
        <dbReference type="ChEBI" id="CHEBI:29105"/>
    </cofactor>
</comment>
<dbReference type="PANTHER" id="PTHR43668:SF2">
    <property type="entry name" value="ALLANTOINASE"/>
    <property type="match status" value="1"/>
</dbReference>
<comment type="similarity">
    <text evidence="3">Belongs to the metallo-dependent hydrolases superfamily. Allantoinase family.</text>
</comment>
<dbReference type="GO" id="GO:0004038">
    <property type="term" value="F:allantoinase activity"/>
    <property type="evidence" value="ECO:0007669"/>
    <property type="project" value="UniProtKB-EC"/>
</dbReference>